<gene>
    <name evidence="1" type="ORF">S06H3_54397</name>
</gene>
<dbReference type="EMBL" id="BARV01034782">
    <property type="protein sequence ID" value="GAI50542.1"/>
    <property type="molecule type" value="Genomic_DNA"/>
</dbReference>
<accession>X1P2L5</accession>
<feature type="non-terminal residue" evidence="1">
    <location>
        <position position="71"/>
    </location>
</feature>
<dbReference type="AlphaFoldDB" id="X1P2L5"/>
<comment type="caution">
    <text evidence="1">The sequence shown here is derived from an EMBL/GenBank/DDBJ whole genome shotgun (WGS) entry which is preliminary data.</text>
</comment>
<proteinExistence type="predicted"/>
<evidence type="ECO:0000313" key="1">
    <source>
        <dbReference type="EMBL" id="GAI50542.1"/>
    </source>
</evidence>
<organism evidence="1">
    <name type="scientific">marine sediment metagenome</name>
    <dbReference type="NCBI Taxonomy" id="412755"/>
    <lineage>
        <taxon>unclassified sequences</taxon>
        <taxon>metagenomes</taxon>
        <taxon>ecological metagenomes</taxon>
    </lineage>
</organism>
<name>X1P2L5_9ZZZZ</name>
<sequence>MSNSRVHRIEDNKNVIKRYRIIPYSELVPILKKDDLVFLEDDPNDRLKPGTVWKAARRLSVLVGRRVVASR</sequence>
<protein>
    <submittedName>
        <fullName evidence="1">Uncharacterized protein</fullName>
    </submittedName>
</protein>
<reference evidence="1" key="1">
    <citation type="journal article" date="2014" name="Front. Microbiol.">
        <title>High frequency of phylogenetically diverse reductive dehalogenase-homologous genes in deep subseafloor sedimentary metagenomes.</title>
        <authorList>
            <person name="Kawai M."/>
            <person name="Futagami T."/>
            <person name="Toyoda A."/>
            <person name="Takaki Y."/>
            <person name="Nishi S."/>
            <person name="Hori S."/>
            <person name="Arai W."/>
            <person name="Tsubouchi T."/>
            <person name="Morono Y."/>
            <person name="Uchiyama I."/>
            <person name="Ito T."/>
            <person name="Fujiyama A."/>
            <person name="Inagaki F."/>
            <person name="Takami H."/>
        </authorList>
    </citation>
    <scope>NUCLEOTIDE SEQUENCE</scope>
    <source>
        <strain evidence="1">Expedition CK06-06</strain>
    </source>
</reference>